<organism evidence="2">
    <name type="scientific">Culex pipiens</name>
    <name type="common">House mosquito</name>
    <dbReference type="NCBI Taxonomy" id="7175"/>
    <lineage>
        <taxon>Eukaryota</taxon>
        <taxon>Metazoa</taxon>
        <taxon>Ecdysozoa</taxon>
        <taxon>Arthropoda</taxon>
        <taxon>Hexapoda</taxon>
        <taxon>Insecta</taxon>
        <taxon>Pterygota</taxon>
        <taxon>Neoptera</taxon>
        <taxon>Endopterygota</taxon>
        <taxon>Diptera</taxon>
        <taxon>Nematocera</taxon>
        <taxon>Culicoidea</taxon>
        <taxon>Culicidae</taxon>
        <taxon>Culicinae</taxon>
        <taxon>Culicini</taxon>
        <taxon>Culex</taxon>
        <taxon>Culex</taxon>
    </lineage>
</organism>
<accession>A0A8D8P0M6</accession>
<reference evidence="2" key="1">
    <citation type="submission" date="2021-05" db="EMBL/GenBank/DDBJ databases">
        <authorList>
            <person name="Alioto T."/>
            <person name="Alioto T."/>
            <person name="Gomez Garrido J."/>
        </authorList>
    </citation>
    <scope>NUCLEOTIDE SEQUENCE</scope>
</reference>
<feature type="chain" id="PRO_5036261587" evidence="1">
    <location>
        <begin position="20"/>
        <end position="119"/>
    </location>
</feature>
<keyword evidence="1" id="KW-0732">Signal</keyword>
<proteinExistence type="predicted"/>
<evidence type="ECO:0000256" key="1">
    <source>
        <dbReference type="SAM" id="SignalP"/>
    </source>
</evidence>
<name>A0A8D8P0M6_CULPI</name>
<feature type="signal peptide" evidence="1">
    <location>
        <begin position="1"/>
        <end position="19"/>
    </location>
</feature>
<dbReference type="AlphaFoldDB" id="A0A8D8P0M6"/>
<dbReference type="EMBL" id="HBUE01313097">
    <property type="protein sequence ID" value="CAG6584260.1"/>
    <property type="molecule type" value="Transcribed_RNA"/>
</dbReference>
<evidence type="ECO:0000313" key="2">
    <source>
        <dbReference type="EMBL" id="CAG6584260.1"/>
    </source>
</evidence>
<dbReference type="EMBL" id="HBUE01206792">
    <property type="protein sequence ID" value="CAG6532388.1"/>
    <property type="molecule type" value="Transcribed_RNA"/>
</dbReference>
<protein>
    <submittedName>
        <fullName evidence="2">(northern house mosquito) hypothetical protein</fullName>
    </submittedName>
</protein>
<sequence length="119" mass="13904">MMRMVMILADLLYYGCLWCHLQLRSSRHIFPPGYFDRPNQMKNAVAKILHTFFGEIRRIFAVKNDENCFFSHFCVNFDVPHCPADRIIVKTSCSLYGLPLRTLTHTHIHTHTDGHTNVL</sequence>